<dbReference type="InterPro" id="IPR013762">
    <property type="entry name" value="Integrase-like_cat_sf"/>
</dbReference>
<dbReference type="PANTHER" id="PTHR30629:SF2">
    <property type="entry name" value="PROPHAGE INTEGRASE INTS-RELATED"/>
    <property type="match status" value="1"/>
</dbReference>
<comment type="caution">
    <text evidence="6">The sequence shown here is derived from an EMBL/GenBank/DDBJ whole genome shotgun (WGS) entry which is preliminary data.</text>
</comment>
<dbReference type="AlphaFoldDB" id="A0A3M6QUK0"/>
<proteinExistence type="inferred from homology"/>
<dbReference type="PANTHER" id="PTHR30629">
    <property type="entry name" value="PROPHAGE INTEGRASE"/>
    <property type="match status" value="1"/>
</dbReference>
<organism evidence="6 7">
    <name type="scientific">Corticibacter populi</name>
    <dbReference type="NCBI Taxonomy" id="1550736"/>
    <lineage>
        <taxon>Bacteria</taxon>
        <taxon>Pseudomonadati</taxon>
        <taxon>Pseudomonadota</taxon>
        <taxon>Betaproteobacteria</taxon>
        <taxon>Burkholderiales</taxon>
        <taxon>Comamonadaceae</taxon>
        <taxon>Corticibacter</taxon>
    </lineage>
</organism>
<accession>A0A3M6QUK0</accession>
<evidence type="ECO:0000313" key="6">
    <source>
        <dbReference type="EMBL" id="RMX06698.1"/>
    </source>
</evidence>
<feature type="domain" description="Tyr recombinase" evidence="5">
    <location>
        <begin position="116"/>
        <end position="306"/>
    </location>
</feature>
<comment type="similarity">
    <text evidence="1">Belongs to the 'phage' integrase family.</text>
</comment>
<evidence type="ECO:0000256" key="2">
    <source>
        <dbReference type="ARBA" id="ARBA00022908"/>
    </source>
</evidence>
<evidence type="ECO:0000259" key="5">
    <source>
        <dbReference type="PROSITE" id="PS51898"/>
    </source>
</evidence>
<dbReference type="InterPro" id="IPR002104">
    <property type="entry name" value="Integrase_catalytic"/>
</dbReference>
<dbReference type="EMBL" id="RDQO01000002">
    <property type="protein sequence ID" value="RMX06698.1"/>
    <property type="molecule type" value="Genomic_DNA"/>
</dbReference>
<keyword evidence="3" id="KW-0238">DNA-binding</keyword>
<dbReference type="InterPro" id="IPR050808">
    <property type="entry name" value="Phage_Integrase"/>
</dbReference>
<dbReference type="GO" id="GO:0006310">
    <property type="term" value="P:DNA recombination"/>
    <property type="evidence" value="ECO:0007669"/>
    <property type="project" value="UniProtKB-KW"/>
</dbReference>
<dbReference type="Proteomes" id="UP000278006">
    <property type="component" value="Unassembled WGS sequence"/>
</dbReference>
<dbReference type="Pfam" id="PF00589">
    <property type="entry name" value="Phage_integrase"/>
    <property type="match status" value="1"/>
</dbReference>
<dbReference type="RefSeq" id="WP_122228479.1">
    <property type="nucleotide sequence ID" value="NZ_RDQO01000002.1"/>
</dbReference>
<dbReference type="GO" id="GO:0015074">
    <property type="term" value="P:DNA integration"/>
    <property type="evidence" value="ECO:0007669"/>
    <property type="project" value="UniProtKB-KW"/>
</dbReference>
<dbReference type="GO" id="GO:0003677">
    <property type="term" value="F:DNA binding"/>
    <property type="evidence" value="ECO:0007669"/>
    <property type="project" value="UniProtKB-KW"/>
</dbReference>
<evidence type="ECO:0000313" key="7">
    <source>
        <dbReference type="Proteomes" id="UP000278006"/>
    </source>
</evidence>
<evidence type="ECO:0000256" key="3">
    <source>
        <dbReference type="ARBA" id="ARBA00023125"/>
    </source>
</evidence>
<name>A0A3M6QUK0_9BURK</name>
<evidence type="ECO:0000256" key="4">
    <source>
        <dbReference type="ARBA" id="ARBA00023172"/>
    </source>
</evidence>
<dbReference type="Gene3D" id="1.10.150.130">
    <property type="match status" value="1"/>
</dbReference>
<dbReference type="InterPro" id="IPR010998">
    <property type="entry name" value="Integrase_recombinase_N"/>
</dbReference>
<gene>
    <name evidence="6" type="ORF">D8I35_09360</name>
</gene>
<evidence type="ECO:0000256" key="1">
    <source>
        <dbReference type="ARBA" id="ARBA00008857"/>
    </source>
</evidence>
<keyword evidence="7" id="KW-1185">Reference proteome</keyword>
<reference evidence="6 7" key="1">
    <citation type="submission" date="2018-10" db="EMBL/GenBank/DDBJ databases">
        <title>Draft genome of Cortibacter populi DSM10536.</title>
        <authorList>
            <person name="Bernier A.-M."/>
            <person name="Bernard K."/>
        </authorList>
    </citation>
    <scope>NUCLEOTIDE SEQUENCE [LARGE SCALE GENOMIC DNA]</scope>
    <source>
        <strain evidence="6 7">DSM 105136</strain>
    </source>
</reference>
<dbReference type="Gene3D" id="1.10.443.10">
    <property type="entry name" value="Intergrase catalytic core"/>
    <property type="match status" value="1"/>
</dbReference>
<protein>
    <recommendedName>
        <fullName evidence="5">Tyr recombinase domain-containing protein</fullName>
    </recommendedName>
</protein>
<dbReference type="SUPFAM" id="SSF56349">
    <property type="entry name" value="DNA breaking-rejoining enzymes"/>
    <property type="match status" value="1"/>
</dbReference>
<keyword evidence="2" id="KW-0229">DNA integration</keyword>
<sequence length="310" mass="35046">MSIIQRLRAWIRPNDRAQQRSIEALSTLYMSSLEGVGLASRTLYNKRAAQQRICAAFQGRQVATIRPWEVARLIKSIHDQGLAVTSGSVLHEMRAMLNVAMVEGWIDTNPAAPVKKLPAPVQRTRLTLDAFWAIHDYGQTHLPPWFPVALRLALVTGQRRGDLVLMSLDHIRDGHLFIEQQKTGMRIALPLDLRLDVADLRLANVIEDCRRYLPNDAKWLLRSAARPKRQIAAATISNRFWTARKAAAPHTGEGTPPTLHEIRSLAARLYRAQGVDTQTLLGHAKASMTELYENDRGLARHKWKYLQLPE</sequence>
<dbReference type="OrthoDB" id="8781634at2"/>
<dbReference type="PROSITE" id="PS51898">
    <property type="entry name" value="TYR_RECOMBINASE"/>
    <property type="match status" value="1"/>
</dbReference>
<dbReference type="InterPro" id="IPR011010">
    <property type="entry name" value="DNA_brk_join_enz"/>
</dbReference>
<keyword evidence="4" id="KW-0233">DNA recombination</keyword>